<gene>
    <name evidence="1" type="ORF">SAMN05216227_102626</name>
</gene>
<dbReference type="EMBL" id="FOCO01000026">
    <property type="protein sequence ID" value="SEN82151.1"/>
    <property type="molecule type" value="Genomic_DNA"/>
</dbReference>
<dbReference type="Proteomes" id="UP000183002">
    <property type="component" value="Unassembled WGS sequence"/>
</dbReference>
<keyword evidence="2" id="KW-1185">Reference proteome</keyword>
<protein>
    <submittedName>
        <fullName evidence="1">Uncharacterized protein</fullName>
    </submittedName>
</protein>
<accession>A0A1H8JNL5</accession>
<proteinExistence type="predicted"/>
<organism evidence="1 2">
    <name type="scientific">Pseudorhodobacter antarcticus</name>
    <dbReference type="NCBI Taxonomy" id="1077947"/>
    <lineage>
        <taxon>Bacteria</taxon>
        <taxon>Pseudomonadati</taxon>
        <taxon>Pseudomonadota</taxon>
        <taxon>Alphaproteobacteria</taxon>
        <taxon>Rhodobacterales</taxon>
        <taxon>Paracoccaceae</taxon>
        <taxon>Pseudorhodobacter</taxon>
    </lineage>
</organism>
<evidence type="ECO:0000313" key="2">
    <source>
        <dbReference type="Proteomes" id="UP000183002"/>
    </source>
</evidence>
<reference evidence="1 2" key="1">
    <citation type="submission" date="2016-10" db="EMBL/GenBank/DDBJ databases">
        <authorList>
            <person name="de Groot N.N."/>
        </authorList>
    </citation>
    <scope>NUCLEOTIDE SEQUENCE [LARGE SCALE GENOMIC DNA]</scope>
    <source>
        <strain evidence="1 2">CGMCC 1.10836</strain>
    </source>
</reference>
<name>A0A1H8JNL5_9RHOB</name>
<dbReference type="STRING" id="1077947.SAMN05216227_102626"/>
<sequence>MSLPIVLEAQAQNGEGDPASPVSRQSLDLSALRRASLAACLGGDAAELSPAGWTPPSRNPLASSWIPESRASTPESTRQVSVLLCYFRVFRWTSRGVDSQKNRPDASDMPLCAPPYTVLARRDPQNYAATLARLAGPRTGPRFGLWGPPRYPPEDRLHGQSSTRASPEYIQFIPSGAGLCPFEKCPADTFLSRTIPYAAPASLITFCFDRLRLNRRLLRRSAITDSPKSQC</sequence>
<dbReference type="AlphaFoldDB" id="A0A1H8JNL5"/>
<evidence type="ECO:0000313" key="1">
    <source>
        <dbReference type="EMBL" id="SEN82151.1"/>
    </source>
</evidence>